<dbReference type="SUPFAM" id="SSF53756">
    <property type="entry name" value="UDP-Glycosyltransferase/glycogen phosphorylase"/>
    <property type="match status" value="1"/>
</dbReference>
<dbReference type="EMBL" id="LVJN01000015">
    <property type="protein sequence ID" value="OSM06852.1"/>
    <property type="molecule type" value="Genomic_DNA"/>
</dbReference>
<proteinExistence type="predicted"/>
<dbReference type="GO" id="GO:0016757">
    <property type="term" value="F:glycosyltransferase activity"/>
    <property type="evidence" value="ECO:0007669"/>
    <property type="project" value="UniProtKB-ARBA"/>
</dbReference>
<comment type="caution">
    <text evidence="3">The sequence shown here is derived from an EMBL/GenBank/DDBJ whole genome shotgun (WGS) entry which is preliminary data.</text>
</comment>
<dbReference type="Pfam" id="PF00534">
    <property type="entry name" value="Glycos_transf_1"/>
    <property type="match status" value="1"/>
</dbReference>
<name>A0A1Y2K851_9PROT</name>
<feature type="domain" description="Glycosyltransferase subfamily 4-like N-terminal" evidence="2">
    <location>
        <begin position="7"/>
        <end position="168"/>
    </location>
</feature>
<dbReference type="NCBIfam" id="TIGR03088">
    <property type="entry name" value="stp2"/>
    <property type="match status" value="1"/>
</dbReference>
<sequence>MLHRFDIGGMESVFAALIDRLPRDRFRHTLIALTEVNPAFRQRMARDDVAIYSLHKREGKDWAVWGRLYRLLRRIRPDVLHSGNIAAVEGQFPAWLAGVRRRVHAEHGRDWHDLDGSNRKYQLLRRLLNPFVQSWVPVSQDLARWMEADVGLPARKIRLIVNGVDLTRYAPDSTARAALAEGGIAPDHFVIGCVGRFWPVKDHANLLRAFAHLLATDPEARQRARLVIVGDGLLREQLHTLARKLEITPQIWFAGARDDAPRLLAAMDLFALPSLAEGTPLTILEAMATGLPVVATAVGGVPDLLAAEETGLLVPPADPNALGQAMQRYLHNPSLLADHGAAGRARAAARFDLAQMIDAYADLFEETTDSER</sequence>
<evidence type="ECO:0000313" key="3">
    <source>
        <dbReference type="EMBL" id="OSM06852.1"/>
    </source>
</evidence>
<dbReference type="AlphaFoldDB" id="A0A1Y2K851"/>
<organism evidence="3 4">
    <name type="scientific">Magnetofaba australis IT-1</name>
    <dbReference type="NCBI Taxonomy" id="1434232"/>
    <lineage>
        <taxon>Bacteria</taxon>
        <taxon>Pseudomonadati</taxon>
        <taxon>Pseudomonadota</taxon>
        <taxon>Magnetococcia</taxon>
        <taxon>Magnetococcales</taxon>
        <taxon>Magnetococcaceae</taxon>
        <taxon>Magnetofaba</taxon>
    </lineage>
</organism>
<gene>
    <name evidence="3" type="ORF">MAIT1_00273</name>
</gene>
<evidence type="ECO:0000313" key="4">
    <source>
        <dbReference type="Proteomes" id="UP000194003"/>
    </source>
</evidence>
<dbReference type="Gene3D" id="3.40.50.2000">
    <property type="entry name" value="Glycogen Phosphorylase B"/>
    <property type="match status" value="2"/>
</dbReference>
<evidence type="ECO:0000259" key="1">
    <source>
        <dbReference type="Pfam" id="PF00534"/>
    </source>
</evidence>
<feature type="domain" description="Glycosyl transferase family 1" evidence="1">
    <location>
        <begin position="182"/>
        <end position="345"/>
    </location>
</feature>
<reference evidence="3 4" key="1">
    <citation type="journal article" date="2016" name="BMC Genomics">
        <title>Combined genomic and structural analyses of a cultured magnetotactic bacterium reveals its niche adaptation to a dynamic environment.</title>
        <authorList>
            <person name="Araujo A.C."/>
            <person name="Morillo V."/>
            <person name="Cypriano J."/>
            <person name="Teixeira L.C."/>
            <person name="Leao P."/>
            <person name="Lyra S."/>
            <person name="Almeida L.G."/>
            <person name="Bazylinski D.A."/>
            <person name="Vasconcellos A.T."/>
            <person name="Abreu F."/>
            <person name="Lins U."/>
        </authorList>
    </citation>
    <scope>NUCLEOTIDE SEQUENCE [LARGE SCALE GENOMIC DNA]</scope>
    <source>
        <strain evidence="3 4">IT-1</strain>
    </source>
</reference>
<dbReference type="STRING" id="1434232.MAIT1_00273"/>
<dbReference type="InterPro" id="IPR017522">
    <property type="entry name" value="Sugar_tfrase_PEP-CTERM_Stp2"/>
</dbReference>
<dbReference type="InterPro" id="IPR001296">
    <property type="entry name" value="Glyco_trans_1"/>
</dbReference>
<keyword evidence="4" id="KW-1185">Reference proteome</keyword>
<protein>
    <submittedName>
        <fullName evidence="3">Putative group 1 glycosyl transferase</fullName>
    </submittedName>
</protein>
<dbReference type="Pfam" id="PF13439">
    <property type="entry name" value="Glyco_transf_4"/>
    <property type="match status" value="1"/>
</dbReference>
<accession>A0A1Y2K851</accession>
<keyword evidence="3" id="KW-0808">Transferase</keyword>
<evidence type="ECO:0000259" key="2">
    <source>
        <dbReference type="Pfam" id="PF13439"/>
    </source>
</evidence>
<dbReference type="PANTHER" id="PTHR12526">
    <property type="entry name" value="GLYCOSYLTRANSFERASE"/>
    <property type="match status" value="1"/>
</dbReference>
<dbReference type="InterPro" id="IPR028098">
    <property type="entry name" value="Glyco_trans_4-like_N"/>
</dbReference>
<dbReference type="Proteomes" id="UP000194003">
    <property type="component" value="Unassembled WGS sequence"/>
</dbReference>